<keyword evidence="2" id="KW-0479">Metal-binding</keyword>
<name>A0A8J4TKV6_CLAMG</name>
<evidence type="ECO:0000256" key="1">
    <source>
        <dbReference type="ARBA" id="ARBA00022553"/>
    </source>
</evidence>
<protein>
    <submittedName>
        <fullName evidence="8">Protein ZNF</fullName>
    </submittedName>
</protein>
<dbReference type="GO" id="GO:0110026">
    <property type="term" value="P:regulation of DNA strand resection involved in replication fork processing"/>
    <property type="evidence" value="ECO:0007669"/>
    <property type="project" value="TreeGrafter"/>
</dbReference>
<dbReference type="CDD" id="cd20289">
    <property type="entry name" value="cupin_ADO"/>
    <property type="match status" value="1"/>
</dbReference>
<dbReference type="Proteomes" id="UP000727407">
    <property type="component" value="Unassembled WGS sequence"/>
</dbReference>
<keyword evidence="3" id="KW-0560">Oxidoreductase</keyword>
<dbReference type="EMBL" id="QNUK01000493">
    <property type="protein sequence ID" value="KAF5892558.1"/>
    <property type="molecule type" value="Genomic_DNA"/>
</dbReference>
<organism evidence="8 9">
    <name type="scientific">Clarias magur</name>
    <name type="common">Asian catfish</name>
    <name type="synonym">Macropteronotus magur</name>
    <dbReference type="NCBI Taxonomy" id="1594786"/>
    <lineage>
        <taxon>Eukaryota</taxon>
        <taxon>Metazoa</taxon>
        <taxon>Chordata</taxon>
        <taxon>Craniata</taxon>
        <taxon>Vertebrata</taxon>
        <taxon>Euteleostomi</taxon>
        <taxon>Actinopterygii</taxon>
        <taxon>Neopterygii</taxon>
        <taxon>Teleostei</taxon>
        <taxon>Ostariophysi</taxon>
        <taxon>Siluriformes</taxon>
        <taxon>Clariidae</taxon>
        <taxon>Clarias</taxon>
    </lineage>
</organism>
<dbReference type="GO" id="GO:0010569">
    <property type="term" value="P:regulation of double-strand break repair via homologous recombination"/>
    <property type="evidence" value="ECO:0007669"/>
    <property type="project" value="TreeGrafter"/>
</dbReference>
<evidence type="ECO:0000256" key="5">
    <source>
        <dbReference type="ARBA" id="ARBA00023054"/>
    </source>
</evidence>
<dbReference type="Gene3D" id="2.60.120.10">
    <property type="entry name" value="Jelly Rolls"/>
    <property type="match status" value="1"/>
</dbReference>
<feature type="region of interest" description="Disordered" evidence="6">
    <location>
        <begin position="314"/>
        <end position="336"/>
    </location>
</feature>
<dbReference type="GO" id="GO:0016702">
    <property type="term" value="F:oxidoreductase activity, acting on single donors with incorporation of molecular oxygen, incorporation of two atoms of oxygen"/>
    <property type="evidence" value="ECO:0007669"/>
    <property type="project" value="InterPro"/>
</dbReference>
<reference evidence="8" key="1">
    <citation type="submission" date="2020-07" db="EMBL/GenBank/DDBJ databases">
        <title>Clarias magur genome sequencing, assembly and annotation.</title>
        <authorList>
            <person name="Kushwaha B."/>
            <person name="Kumar R."/>
            <person name="Das P."/>
            <person name="Joshi C.G."/>
            <person name="Kumar D."/>
            <person name="Nagpure N.S."/>
            <person name="Pandey M."/>
            <person name="Agarwal S."/>
            <person name="Srivastava S."/>
            <person name="Singh M."/>
            <person name="Sahoo L."/>
            <person name="Jayasankar P."/>
            <person name="Meher P.K."/>
            <person name="Koringa P.G."/>
            <person name="Iquebal M.A."/>
            <person name="Das S.P."/>
            <person name="Bit A."/>
            <person name="Patnaik S."/>
            <person name="Patel N."/>
            <person name="Shah T.M."/>
            <person name="Hinsu A."/>
            <person name="Jena J.K."/>
        </authorList>
    </citation>
    <scope>NUCLEOTIDE SEQUENCE</scope>
    <source>
        <strain evidence="8">CIFAMagur01</strain>
        <tissue evidence="8">Testis</tissue>
    </source>
</reference>
<dbReference type="InterPro" id="IPR052283">
    <property type="entry name" value="GenomicStab_NeuMorph_Reg"/>
</dbReference>
<sequence length="625" mass="69640">MQQKLCTRNTTLFVENGQACGAGAPSPPPFRCPRCGEHERFHSLAALRAHLDYNHTYDPRQNLSLPASRGYMHSDGKRTTAETQTSKVAGTDTRSHQFPFSSDPIPHDQTADPCPEQSSSPEKSAARGELSIGTKLLSAPVPSMGQRLEGMLRTASSSMERRLLRLSSELAHTDTALLCERAHSHHLAQERQEVLEREQALSRQVNAAVMVIATLRQQLSVSEHELERREQEVLAIQKFLEAAAQHEMCGKVRLRRFIEGLLRRIALAERLLEYYQNTPHEHYCTAHTVAPLAETGPQRITKSRSTGEQLVHDEELSHGHQAGWGASRASGERRGHHGWVQGRRTIDDQRMCMVAFGVLGSDSLFHLEAQGAQGAAFKVRANDNMSSLVQRLARQALTTFRNYAGEESKAFVENQSKLRSLLAEVRAADLKIVPRCVDSSCGPPQHHGPPVTYMHICETDSFSMGVFLLKHGSCIPLHDHPNMYGMLKVLYGKLRVSCYDRLDYSPDSASGRQFNPKGAVRPSVHRSVGEYTEESAPCVLSPHRDNLHHIEAVDGPTAFLDILAPPYDPDDGRDCHYYKVLQQPPDGADRKDDAQQETALWLMEIPQPSEFWCGAEPYPGPKVSL</sequence>
<dbReference type="PANTHER" id="PTHR15739:SF2">
    <property type="entry name" value="PROTEIN ZNF365"/>
    <property type="match status" value="1"/>
</dbReference>
<dbReference type="GO" id="GO:0000723">
    <property type="term" value="P:telomere maintenance"/>
    <property type="evidence" value="ECO:0007669"/>
    <property type="project" value="TreeGrafter"/>
</dbReference>
<dbReference type="InterPro" id="IPR057038">
    <property type="entry name" value="FBX41/ZN365_Znf-C2H2"/>
</dbReference>
<evidence type="ECO:0000313" key="9">
    <source>
        <dbReference type="Proteomes" id="UP000727407"/>
    </source>
</evidence>
<dbReference type="AlphaFoldDB" id="A0A8J4TKV6"/>
<accession>A0A8J4TKV6</accession>
<dbReference type="GO" id="GO:0046872">
    <property type="term" value="F:metal ion binding"/>
    <property type="evidence" value="ECO:0007669"/>
    <property type="project" value="UniProtKB-KW"/>
</dbReference>
<evidence type="ECO:0000256" key="2">
    <source>
        <dbReference type="ARBA" id="ARBA00022723"/>
    </source>
</evidence>
<evidence type="ECO:0000256" key="6">
    <source>
        <dbReference type="SAM" id="MobiDB-lite"/>
    </source>
</evidence>
<keyword evidence="5" id="KW-0175">Coiled coil</keyword>
<feature type="region of interest" description="Disordered" evidence="6">
    <location>
        <begin position="59"/>
        <end position="134"/>
    </location>
</feature>
<dbReference type="SUPFAM" id="SSF51182">
    <property type="entry name" value="RmlC-like cupins"/>
    <property type="match status" value="1"/>
</dbReference>
<feature type="domain" description="FBX41/ZN365 C2H2-type zinc finger" evidence="7">
    <location>
        <begin position="28"/>
        <end position="57"/>
    </location>
</feature>
<comment type="caution">
    <text evidence="8">The sequence shown here is derived from an EMBL/GenBank/DDBJ whole genome shotgun (WGS) entry which is preliminary data.</text>
</comment>
<gene>
    <name evidence="8" type="ORF">DAT39_017733</name>
</gene>
<proteinExistence type="predicted"/>
<keyword evidence="1" id="KW-0597">Phosphoprotein</keyword>
<dbReference type="InterPro" id="IPR012864">
    <property type="entry name" value="PCO/ADO"/>
</dbReference>
<dbReference type="GO" id="GO:0010975">
    <property type="term" value="P:regulation of neuron projection development"/>
    <property type="evidence" value="ECO:0007669"/>
    <property type="project" value="TreeGrafter"/>
</dbReference>
<dbReference type="OrthoDB" id="271433at2759"/>
<evidence type="ECO:0000256" key="3">
    <source>
        <dbReference type="ARBA" id="ARBA00023002"/>
    </source>
</evidence>
<evidence type="ECO:0000313" key="8">
    <source>
        <dbReference type="EMBL" id="KAF5892558.1"/>
    </source>
</evidence>
<keyword evidence="4" id="KW-0408">Iron</keyword>
<evidence type="ECO:0000259" key="7">
    <source>
        <dbReference type="Pfam" id="PF23165"/>
    </source>
</evidence>
<keyword evidence="9" id="KW-1185">Reference proteome</keyword>
<dbReference type="Pfam" id="PF23165">
    <property type="entry name" value="zf-C2H2_FBX41"/>
    <property type="match status" value="1"/>
</dbReference>
<dbReference type="InterPro" id="IPR014710">
    <property type="entry name" value="RmlC-like_jellyroll"/>
</dbReference>
<dbReference type="Pfam" id="PF07847">
    <property type="entry name" value="PCO_ADO"/>
    <property type="match status" value="1"/>
</dbReference>
<dbReference type="PANTHER" id="PTHR15739">
    <property type="entry name" value="ZINC FINGER PROTEIN"/>
    <property type="match status" value="1"/>
</dbReference>
<dbReference type="InterPro" id="IPR011051">
    <property type="entry name" value="RmlC_Cupin_sf"/>
</dbReference>
<evidence type="ECO:0000256" key="4">
    <source>
        <dbReference type="ARBA" id="ARBA00023004"/>
    </source>
</evidence>